<dbReference type="Proteomes" id="UP000646548">
    <property type="component" value="Unassembled WGS sequence"/>
</dbReference>
<feature type="region of interest" description="Disordered" evidence="1">
    <location>
        <begin position="17"/>
        <end position="47"/>
    </location>
</feature>
<protein>
    <submittedName>
        <fullName evidence="2">Uncharacterized protein</fullName>
    </submittedName>
</protein>
<gene>
    <name evidence="2" type="ORF">FQA47_007222</name>
</gene>
<evidence type="ECO:0000256" key="1">
    <source>
        <dbReference type="SAM" id="MobiDB-lite"/>
    </source>
</evidence>
<evidence type="ECO:0000313" key="2">
    <source>
        <dbReference type="EMBL" id="KAF6715035.1"/>
    </source>
</evidence>
<comment type="caution">
    <text evidence="2">The sequence shown here is derived from an EMBL/GenBank/DDBJ whole genome shotgun (WGS) entry which is preliminary data.</text>
</comment>
<reference evidence="2" key="1">
    <citation type="journal article" name="BMC Genomics">
        <title>Long-read sequencing and de novo genome assembly of marine medaka (Oryzias melastigma).</title>
        <authorList>
            <person name="Liang P."/>
            <person name="Saqib H.S.A."/>
            <person name="Ni X."/>
            <person name="Shen Y."/>
        </authorList>
    </citation>
    <scope>NUCLEOTIDE SEQUENCE</scope>
    <source>
        <tissue evidence="2">Muscle</tissue>
    </source>
</reference>
<dbReference type="EMBL" id="WKFB01001177">
    <property type="protein sequence ID" value="KAF6715035.1"/>
    <property type="molecule type" value="Genomic_DNA"/>
</dbReference>
<sequence length="90" mass="9948">MFRNSLKMLLGGKNRKAITSGGGSSVDSEGSDVRTMEGLTRSLPSSPHLNYRTAKRTALLLSGGWRSVEECLLDQVSQLYWRLSSTKRLC</sequence>
<organism evidence="2 3">
    <name type="scientific">Oryzias melastigma</name>
    <name type="common">Marine medaka</name>
    <dbReference type="NCBI Taxonomy" id="30732"/>
    <lineage>
        <taxon>Eukaryota</taxon>
        <taxon>Metazoa</taxon>
        <taxon>Chordata</taxon>
        <taxon>Craniata</taxon>
        <taxon>Vertebrata</taxon>
        <taxon>Euteleostomi</taxon>
        <taxon>Actinopterygii</taxon>
        <taxon>Neopterygii</taxon>
        <taxon>Teleostei</taxon>
        <taxon>Neoteleostei</taxon>
        <taxon>Acanthomorphata</taxon>
        <taxon>Ovalentaria</taxon>
        <taxon>Atherinomorphae</taxon>
        <taxon>Beloniformes</taxon>
        <taxon>Adrianichthyidae</taxon>
        <taxon>Oryziinae</taxon>
        <taxon>Oryzias</taxon>
    </lineage>
</organism>
<proteinExistence type="predicted"/>
<dbReference type="AlphaFoldDB" id="A0A834BUX6"/>
<evidence type="ECO:0000313" key="3">
    <source>
        <dbReference type="Proteomes" id="UP000646548"/>
    </source>
</evidence>
<name>A0A834BUX6_ORYME</name>
<accession>A0A834BUX6</accession>